<dbReference type="Proteomes" id="UP000038045">
    <property type="component" value="Unplaced"/>
</dbReference>
<dbReference type="WBParaSite" id="PTRK_0000971350.1">
    <property type="protein sequence ID" value="PTRK_0000971350.1"/>
    <property type="gene ID" value="PTRK_0000971350"/>
</dbReference>
<proteinExistence type="predicted"/>
<evidence type="ECO:0000313" key="1">
    <source>
        <dbReference type="Proteomes" id="UP000038045"/>
    </source>
</evidence>
<evidence type="ECO:0000313" key="2">
    <source>
        <dbReference type="WBParaSite" id="PTRK_0000971350.1"/>
    </source>
</evidence>
<organism evidence="1 2">
    <name type="scientific">Parastrongyloides trichosuri</name>
    <name type="common">Possum-specific nematode worm</name>
    <dbReference type="NCBI Taxonomy" id="131310"/>
    <lineage>
        <taxon>Eukaryota</taxon>
        <taxon>Metazoa</taxon>
        <taxon>Ecdysozoa</taxon>
        <taxon>Nematoda</taxon>
        <taxon>Chromadorea</taxon>
        <taxon>Rhabditida</taxon>
        <taxon>Tylenchina</taxon>
        <taxon>Panagrolaimomorpha</taxon>
        <taxon>Strongyloidoidea</taxon>
        <taxon>Strongyloididae</taxon>
        <taxon>Parastrongyloides</taxon>
    </lineage>
</organism>
<reference evidence="2" key="1">
    <citation type="submission" date="2017-02" db="UniProtKB">
        <authorList>
            <consortium name="WormBaseParasite"/>
        </authorList>
    </citation>
    <scope>IDENTIFICATION</scope>
</reference>
<accession>A0A0N4ZME5</accession>
<protein>
    <submittedName>
        <fullName evidence="2">Uncharacterized protein</fullName>
    </submittedName>
</protein>
<dbReference type="AlphaFoldDB" id="A0A0N4ZME5"/>
<keyword evidence="1" id="KW-1185">Reference proteome</keyword>
<name>A0A0N4ZME5_PARTI</name>
<sequence length="138" mass="15844">MQSHEISESTRKKIEKCNRLFSTITGNDLTNDSTSKTSLPYLNTGQSLLKIKRQSLSISIFNEKNKKNRSYSYAYSPWCLNYNNSNDDQNTMTNILKNNRKLTVGDSNYENIEAPFILVRKLSKAFFNSQNPGKLGKF</sequence>